<dbReference type="AlphaFoldDB" id="A0A7Z0E113"/>
<sequence>MLGDTVHLVNGAVDLDQSNGLLPR</sequence>
<evidence type="ECO:0000313" key="2">
    <source>
        <dbReference type="Proteomes" id="UP000535276"/>
    </source>
</evidence>
<gene>
    <name evidence="1" type="ORF">GGI64_004065</name>
</gene>
<protein>
    <submittedName>
        <fullName evidence="1">Uncharacterized protein</fullName>
    </submittedName>
</protein>
<dbReference type="Proteomes" id="UP000535276">
    <property type="component" value="Unassembled WGS sequence"/>
</dbReference>
<name>A0A7Z0E113_RHILE</name>
<dbReference type="EMBL" id="JACBZV010000007">
    <property type="protein sequence ID" value="NYJ12984.1"/>
    <property type="molecule type" value="Genomic_DNA"/>
</dbReference>
<reference evidence="1 2" key="1">
    <citation type="submission" date="2020-07" db="EMBL/GenBank/DDBJ databases">
        <title>Genomic Encyclopedia of Type Strains, Phase IV (KMG-V): Genome sequencing to study the core and pangenomes of soil and plant-associated prokaryotes.</title>
        <authorList>
            <person name="Whitman W."/>
        </authorList>
    </citation>
    <scope>NUCLEOTIDE SEQUENCE [LARGE SCALE GENOMIC DNA]</scope>
    <source>
        <strain evidence="1 2">SEMIA 4052</strain>
    </source>
</reference>
<comment type="caution">
    <text evidence="1">The sequence shown here is derived from an EMBL/GenBank/DDBJ whole genome shotgun (WGS) entry which is preliminary data.</text>
</comment>
<proteinExistence type="predicted"/>
<organism evidence="1 2">
    <name type="scientific">Rhizobium leguminosarum</name>
    <dbReference type="NCBI Taxonomy" id="384"/>
    <lineage>
        <taxon>Bacteria</taxon>
        <taxon>Pseudomonadati</taxon>
        <taxon>Pseudomonadota</taxon>
        <taxon>Alphaproteobacteria</taxon>
        <taxon>Hyphomicrobiales</taxon>
        <taxon>Rhizobiaceae</taxon>
        <taxon>Rhizobium/Agrobacterium group</taxon>
        <taxon>Rhizobium</taxon>
    </lineage>
</organism>
<accession>A0A7Z0E113</accession>
<evidence type="ECO:0000313" key="1">
    <source>
        <dbReference type="EMBL" id="NYJ12984.1"/>
    </source>
</evidence>